<evidence type="ECO:0000256" key="2">
    <source>
        <dbReference type="ARBA" id="ARBA00023134"/>
    </source>
</evidence>
<evidence type="ECO:0000256" key="3">
    <source>
        <dbReference type="PIRSR" id="PIRSR606689-1"/>
    </source>
</evidence>
<reference evidence="6" key="2">
    <citation type="submission" date="2018-07" db="EMBL/GenBank/DDBJ databases">
        <authorList>
            <person name="Quirk P.G."/>
            <person name="Krulwich T.A."/>
        </authorList>
    </citation>
    <scope>NUCLEOTIDE SEQUENCE</scope>
    <source>
        <strain evidence="6">Anand</strain>
    </source>
</reference>
<dbReference type="STRING" id="5874.Q4UFH3"/>
<reference evidence="5 8" key="1">
    <citation type="journal article" date="2005" name="Science">
        <title>Genome of the host-cell transforming parasite Theileria annulata compared with T. parva.</title>
        <authorList>
            <person name="Pain A."/>
            <person name="Renauld H."/>
            <person name="Berriman M."/>
            <person name="Murphy L."/>
            <person name="Yeats C.A."/>
            <person name="Weir W."/>
            <person name="Kerhornou A."/>
            <person name="Aslett M."/>
            <person name="Bishop R."/>
            <person name="Bouchier C."/>
            <person name="Cochet M."/>
            <person name="Coulson R.M.R."/>
            <person name="Cronin A."/>
            <person name="de Villiers E.P."/>
            <person name="Fraser A."/>
            <person name="Fosker N."/>
            <person name="Gardner M."/>
            <person name="Goble A."/>
            <person name="Griffiths-Jones S."/>
            <person name="Harris D.E."/>
            <person name="Katzer F."/>
            <person name="Larke N."/>
            <person name="Lord A."/>
            <person name="Maser P."/>
            <person name="McKellar S."/>
            <person name="Mooney P."/>
            <person name="Morton F."/>
            <person name="Nene V."/>
            <person name="O'Neil S."/>
            <person name="Price C."/>
            <person name="Quail M.A."/>
            <person name="Rabbinowitsch E."/>
            <person name="Rawlings N.D."/>
            <person name="Rutter S."/>
            <person name="Saunders D."/>
            <person name="Seeger K."/>
            <person name="Shah T."/>
            <person name="Squares R."/>
            <person name="Squares S."/>
            <person name="Tivey A."/>
            <person name="Walker A.R."/>
            <person name="Woodward J."/>
            <person name="Dobbelaere D.A.E."/>
            <person name="Langsley G."/>
            <person name="Rajandream M.A."/>
            <person name="McKeever D."/>
            <person name="Shiels B."/>
            <person name="Tait A."/>
            <person name="Barrell B.G."/>
            <person name="Hall N."/>
        </authorList>
    </citation>
    <scope>NUCLEOTIDE SEQUENCE [LARGE SCALE GENOMIC DNA]</scope>
    <source>
        <strain evidence="8">Ankara</strain>
        <strain evidence="5">Ankara isolate clone C9</strain>
    </source>
</reference>
<dbReference type="GO" id="GO:0005525">
    <property type="term" value="F:GTP binding"/>
    <property type="evidence" value="ECO:0007669"/>
    <property type="project" value="UniProtKB-KW"/>
</dbReference>
<dbReference type="eggNOG" id="KOG0072">
    <property type="taxonomic scope" value="Eukaryota"/>
</dbReference>
<dbReference type="EMBL" id="UIVT01000002">
    <property type="protein sequence ID" value="SVP90619.1"/>
    <property type="molecule type" value="Genomic_DNA"/>
</dbReference>
<dbReference type="InParanoid" id="Q4UFH3"/>
<dbReference type="PANTHER" id="PTHR11711">
    <property type="entry name" value="ADP RIBOSYLATION FACTOR-RELATED"/>
    <property type="match status" value="1"/>
</dbReference>
<dbReference type="GeneID" id="3861579"/>
<accession>Q4UFH3</accession>
<feature type="binding site" evidence="4">
    <location>
        <position position="69"/>
    </location>
    <ligand>
        <name>Mg(2+)</name>
        <dbReference type="ChEBI" id="CHEBI:18420"/>
    </ligand>
</feature>
<keyword evidence="8" id="KW-1185">Reference proteome</keyword>
<dbReference type="AlphaFoldDB" id="Q4UFH3"/>
<evidence type="ECO:0000313" key="7">
    <source>
        <dbReference type="EMBL" id="SVP91137.1"/>
    </source>
</evidence>
<evidence type="ECO:0000313" key="8">
    <source>
        <dbReference type="Proteomes" id="UP000001950"/>
    </source>
</evidence>
<protein>
    <submittedName>
        <fullName evidence="5">Adp-ribosylation factor, putative</fullName>
    </submittedName>
</protein>
<keyword evidence="2 3" id="KW-0342">GTP-binding</keyword>
<dbReference type="Gene3D" id="3.40.50.300">
    <property type="entry name" value="P-loop containing nucleotide triphosphate hydrolases"/>
    <property type="match status" value="1"/>
</dbReference>
<evidence type="ECO:0000313" key="6">
    <source>
        <dbReference type="EMBL" id="SVP90619.1"/>
    </source>
</evidence>
<evidence type="ECO:0000313" key="5">
    <source>
        <dbReference type="EMBL" id="CAI74143.1"/>
    </source>
</evidence>
<dbReference type="InterPro" id="IPR024156">
    <property type="entry name" value="Small_GTPase_ARF"/>
</dbReference>
<keyword evidence="4" id="KW-0479">Metal-binding</keyword>
<organism evidence="5 8">
    <name type="scientific">Theileria annulata</name>
    <dbReference type="NCBI Taxonomy" id="5874"/>
    <lineage>
        <taxon>Eukaryota</taxon>
        <taxon>Sar</taxon>
        <taxon>Alveolata</taxon>
        <taxon>Apicomplexa</taxon>
        <taxon>Aconoidasida</taxon>
        <taxon>Piroplasmida</taxon>
        <taxon>Theileriidae</taxon>
        <taxon>Theileria</taxon>
    </lineage>
</organism>
<dbReference type="GO" id="GO:0003924">
    <property type="term" value="F:GTPase activity"/>
    <property type="evidence" value="ECO:0007669"/>
    <property type="project" value="InterPro"/>
</dbReference>
<dbReference type="VEuPathDB" id="PiroplasmaDB:TA15410"/>
<dbReference type="EMBL" id="UIVS01000002">
    <property type="protein sequence ID" value="SVP91137.1"/>
    <property type="molecule type" value="Genomic_DNA"/>
</dbReference>
<evidence type="ECO:0000256" key="4">
    <source>
        <dbReference type="PIRSR" id="PIRSR606689-2"/>
    </source>
</evidence>
<dbReference type="Pfam" id="PF00025">
    <property type="entry name" value="Arf"/>
    <property type="match status" value="1"/>
</dbReference>
<keyword evidence="4" id="KW-0460">Magnesium</keyword>
<gene>
    <name evidence="5" type="ORF">TA15410</name>
    <name evidence="6" type="ORF">TAT_000132900</name>
    <name evidence="7" type="ORF">TAV_000133000</name>
</gene>
<dbReference type="Proteomes" id="UP000001950">
    <property type="component" value="Chromosome 2"/>
</dbReference>
<dbReference type="RefSeq" id="XP_951875.1">
    <property type="nucleotide sequence ID" value="XM_946782.1"/>
</dbReference>
<dbReference type="EMBL" id="CR940348">
    <property type="protein sequence ID" value="CAI74143.1"/>
    <property type="molecule type" value="Genomic_DNA"/>
</dbReference>
<dbReference type="KEGG" id="tan:TA15410"/>
<name>Q4UFH3_THEAN</name>
<dbReference type="GO" id="GO:0046872">
    <property type="term" value="F:metal ion binding"/>
    <property type="evidence" value="ECO:0007669"/>
    <property type="project" value="UniProtKB-KW"/>
</dbReference>
<proteinExistence type="predicted"/>
<sequence length="270" mass="31401">MEFKFFIKTFPFNVLRFSGKLFQSSLRLFFLIFKYIFRSTTDLYANILDSLKRPCENILILGPRNSGKSSLLYRIKLSEFISTSATGSSIEEELYLCRFCLVSSAICGHPKLQEYDKVKVRLYELGYNDPISTYQQQIQICNKIIYVVDSFGDFRYSEINKEILTMISEHSYHHNLPKYVIFLAKNVLLKLSHYVQDIFGGMNYNSIRKALEIPEQLNNRLVSTYPLLNTFISYVHRSSITGEGVFESLSFLLFDNGENNKNEKNDLIVL</sequence>
<dbReference type="OMA" id="LTMISEH"/>
<keyword evidence="1 3" id="KW-0547">Nucleotide-binding</keyword>
<feature type="binding site" evidence="3">
    <location>
        <begin position="62"/>
        <end position="69"/>
    </location>
    <ligand>
        <name>GTP</name>
        <dbReference type="ChEBI" id="CHEBI:37565"/>
    </ligand>
</feature>
<dbReference type="InterPro" id="IPR006689">
    <property type="entry name" value="Small_GTPase_ARF/SAR"/>
</dbReference>
<dbReference type="OrthoDB" id="365445at2759"/>
<evidence type="ECO:0000256" key="1">
    <source>
        <dbReference type="ARBA" id="ARBA00022741"/>
    </source>
</evidence>
<dbReference type="SUPFAM" id="SSF52540">
    <property type="entry name" value="P-loop containing nucleoside triphosphate hydrolases"/>
    <property type="match status" value="1"/>
</dbReference>
<dbReference type="InterPro" id="IPR027417">
    <property type="entry name" value="P-loop_NTPase"/>
</dbReference>